<gene>
    <name evidence="2" type="ORF">EBN88_20475</name>
</gene>
<comment type="caution">
    <text evidence="2">The sequence shown here is derived from an EMBL/GenBank/DDBJ whole genome shotgun (WGS) entry which is preliminary data.</text>
</comment>
<feature type="region of interest" description="Disordered" evidence="1">
    <location>
        <begin position="1"/>
        <end position="25"/>
    </location>
</feature>
<name>A0A3M2LH85_9ACTN</name>
<feature type="region of interest" description="Disordered" evidence="1">
    <location>
        <begin position="243"/>
        <end position="280"/>
    </location>
</feature>
<dbReference type="AlphaFoldDB" id="A0A3M2LH85"/>
<proteinExistence type="predicted"/>
<dbReference type="RefSeq" id="WP_122185372.1">
    <property type="nucleotide sequence ID" value="NZ_RFFJ01000130.1"/>
</dbReference>
<reference evidence="2 3" key="1">
    <citation type="submission" date="2018-10" db="EMBL/GenBank/DDBJ databases">
        <title>Isolation, diversity and antifungal activity of actinobacteria from wheat.</title>
        <authorList>
            <person name="Han C."/>
        </authorList>
    </citation>
    <scope>NUCLEOTIDE SEQUENCE [LARGE SCALE GENOMIC DNA]</scope>
    <source>
        <strain evidence="2 3">NEAU-YY642</strain>
    </source>
</reference>
<evidence type="ECO:0000256" key="1">
    <source>
        <dbReference type="SAM" id="MobiDB-lite"/>
    </source>
</evidence>
<protein>
    <submittedName>
        <fullName evidence="2">Uncharacterized protein</fullName>
    </submittedName>
</protein>
<accession>A0A3M2LH85</accession>
<evidence type="ECO:0000313" key="2">
    <source>
        <dbReference type="EMBL" id="RMI36852.1"/>
    </source>
</evidence>
<organism evidence="2 3">
    <name type="scientific">Streptomyces triticirhizae</name>
    <dbReference type="NCBI Taxonomy" id="2483353"/>
    <lineage>
        <taxon>Bacteria</taxon>
        <taxon>Bacillati</taxon>
        <taxon>Actinomycetota</taxon>
        <taxon>Actinomycetes</taxon>
        <taxon>Kitasatosporales</taxon>
        <taxon>Streptomycetaceae</taxon>
        <taxon>Streptomyces</taxon>
    </lineage>
</organism>
<keyword evidence="3" id="KW-1185">Reference proteome</keyword>
<sequence>MTAPAGGAPGPGRNPAPAPDQAQPFDYDFTCEVSEDFVSLPENDAPDAWRAALRELLPASDEEDLTAAAESMREVMDRFVPRNTVRTALCVGHREEQLVVGVLTFSVEWTAHESDLVIAEAIFRANRAGLFDDLPQDALAEIDTPLAKGVQGPQDTLLATRLPCGPGVSLTSLRSLKIPGSEPGLGLTLGVAAMQLVVPAPRGYTLYVSLFTPTLDHLELFGGHLARIGRTLAFDTARATAAQATADRATADRATLDRPTGTNASDAPVPPPRADGDGAR</sequence>
<dbReference type="Proteomes" id="UP000278673">
    <property type="component" value="Unassembled WGS sequence"/>
</dbReference>
<evidence type="ECO:0000313" key="3">
    <source>
        <dbReference type="Proteomes" id="UP000278673"/>
    </source>
</evidence>
<dbReference type="EMBL" id="RFFJ01000130">
    <property type="protein sequence ID" value="RMI36852.1"/>
    <property type="molecule type" value="Genomic_DNA"/>
</dbReference>
<feature type="compositionally biased region" description="Low complexity" evidence="1">
    <location>
        <begin position="1"/>
        <end position="11"/>
    </location>
</feature>